<dbReference type="PROSITE" id="PS51635">
    <property type="entry name" value="PNPLA"/>
    <property type="match status" value="1"/>
</dbReference>
<dbReference type="RefSeq" id="WP_141198360.1">
    <property type="nucleotide sequence ID" value="NZ_CP041186.1"/>
</dbReference>
<evidence type="ECO:0000259" key="5">
    <source>
        <dbReference type="PROSITE" id="PS51635"/>
    </source>
</evidence>
<feature type="active site" description="Nucleophile" evidence="4">
    <location>
        <position position="48"/>
    </location>
</feature>
<accession>A0A4Y6PUF8</accession>
<feature type="short sequence motif" description="GXGXXG" evidence="4">
    <location>
        <begin position="12"/>
        <end position="17"/>
    </location>
</feature>
<feature type="short sequence motif" description="GXSXG" evidence="4">
    <location>
        <begin position="46"/>
        <end position="50"/>
    </location>
</feature>
<reference evidence="6 7" key="1">
    <citation type="submission" date="2019-06" db="EMBL/GenBank/DDBJ databases">
        <title>Persicimonas caeni gen. nov., sp. nov., a predatory bacterium isolated from solar saltern.</title>
        <authorList>
            <person name="Wang S."/>
        </authorList>
    </citation>
    <scope>NUCLEOTIDE SEQUENCE [LARGE SCALE GENOMIC DNA]</scope>
    <source>
        <strain evidence="6 7">YN101</strain>
    </source>
</reference>
<dbReference type="InterPro" id="IPR002641">
    <property type="entry name" value="PNPLA_dom"/>
</dbReference>
<dbReference type="AlphaFoldDB" id="A0A4Y6PUF8"/>
<name>A0A4Y6PUF8_PERCE</name>
<dbReference type="Gene3D" id="3.40.1090.10">
    <property type="entry name" value="Cytosolic phospholipase A2 catalytic domain"/>
    <property type="match status" value="2"/>
</dbReference>
<dbReference type="GO" id="GO:0016787">
    <property type="term" value="F:hydrolase activity"/>
    <property type="evidence" value="ECO:0007669"/>
    <property type="project" value="UniProtKB-UniRule"/>
</dbReference>
<proteinExistence type="predicted"/>
<dbReference type="GO" id="GO:0016042">
    <property type="term" value="P:lipid catabolic process"/>
    <property type="evidence" value="ECO:0007669"/>
    <property type="project" value="UniProtKB-UniRule"/>
</dbReference>
<keyword evidence="2 4" id="KW-0442">Lipid degradation</keyword>
<accession>A0A5B8Y691</accession>
<evidence type="ECO:0000256" key="4">
    <source>
        <dbReference type="PROSITE-ProRule" id="PRU01161"/>
    </source>
</evidence>
<evidence type="ECO:0000256" key="3">
    <source>
        <dbReference type="ARBA" id="ARBA00023098"/>
    </source>
</evidence>
<feature type="active site" description="Proton acceptor" evidence="4">
    <location>
        <position position="217"/>
    </location>
</feature>
<keyword evidence="1 4" id="KW-0378">Hydrolase</keyword>
<gene>
    <name evidence="6" type="ORF">FIV42_14365</name>
</gene>
<dbReference type="SUPFAM" id="SSF52151">
    <property type="entry name" value="FabD/lysophospholipase-like"/>
    <property type="match status" value="1"/>
</dbReference>
<keyword evidence="7" id="KW-1185">Reference proteome</keyword>
<dbReference type="InterPro" id="IPR016035">
    <property type="entry name" value="Acyl_Trfase/lysoPLipase"/>
</dbReference>
<dbReference type="PANTHER" id="PTHR14226">
    <property type="entry name" value="NEUROPATHY TARGET ESTERASE/SWISS CHEESE D.MELANOGASTER"/>
    <property type="match status" value="1"/>
</dbReference>
<evidence type="ECO:0000256" key="1">
    <source>
        <dbReference type="ARBA" id="ARBA00022801"/>
    </source>
</evidence>
<dbReference type="Proteomes" id="UP000315995">
    <property type="component" value="Chromosome"/>
</dbReference>
<evidence type="ECO:0000256" key="2">
    <source>
        <dbReference type="ARBA" id="ARBA00022963"/>
    </source>
</evidence>
<protein>
    <recommendedName>
        <fullName evidence="5">PNPLA domain-containing protein</fullName>
    </recommendedName>
</protein>
<dbReference type="OrthoDB" id="9798773at2"/>
<keyword evidence="3 4" id="KW-0443">Lipid metabolism</keyword>
<feature type="short sequence motif" description="DGA/G" evidence="4">
    <location>
        <begin position="217"/>
        <end position="219"/>
    </location>
</feature>
<dbReference type="Pfam" id="PF01734">
    <property type="entry name" value="Patatin"/>
    <property type="match status" value="1"/>
</dbReference>
<dbReference type="InterPro" id="IPR050301">
    <property type="entry name" value="NTE"/>
</dbReference>
<feature type="domain" description="PNPLA" evidence="5">
    <location>
        <begin position="8"/>
        <end position="230"/>
    </location>
</feature>
<evidence type="ECO:0000313" key="7">
    <source>
        <dbReference type="Proteomes" id="UP000315995"/>
    </source>
</evidence>
<dbReference type="EMBL" id="CP041186">
    <property type="protein sequence ID" value="QDG51880.1"/>
    <property type="molecule type" value="Genomic_DNA"/>
</dbReference>
<sequence length="413" mass="45860">MSPPVRAVVLSGGGARGAYEAGVLRYILEELPDDLGHAPRFDVICGTSVGAINSSWLAATLDDPAFCFQRLWYLWRTLNFDRVIQPSLPKIFSLVRNLLGMESFDDKVGAIAANERPGGILETSFFDRLIRKELPLDNIERNLKRGVIDAVTVSATNIATGQTTIFAQTADNRLPPWTRDPRRIAIGGPITADKVLASAAIPFMFPPVKLGHHWFCDGGLRQNTPLSPALRFDANRVLVISLRSRGDWPKPGPFDAPPDAPDARFPDVGMLIGKLLDALLLDPLDYDMSVLERINGILRYGEELFGDDSFTDALNEVVEVYRGQKYHIVEPLLLRPSEDLGRLASDFAVQQSDAFWGSRMMASVARAAAERDYRESDLLSYLLFDGGYTGQLLDMGYRDAEAIHDELVEFFRD</sequence>
<evidence type="ECO:0000313" key="6">
    <source>
        <dbReference type="EMBL" id="QDG51880.1"/>
    </source>
</evidence>
<dbReference type="PANTHER" id="PTHR14226:SF57">
    <property type="entry name" value="BLR7027 PROTEIN"/>
    <property type="match status" value="1"/>
</dbReference>
<organism evidence="6 7">
    <name type="scientific">Persicimonas caeni</name>
    <dbReference type="NCBI Taxonomy" id="2292766"/>
    <lineage>
        <taxon>Bacteria</taxon>
        <taxon>Deltaproteobacteria</taxon>
        <taxon>Bradymonadales</taxon>
        <taxon>Bradymonadaceae</taxon>
        <taxon>Persicimonas</taxon>
    </lineage>
</organism>